<dbReference type="PANTHER" id="PTHR16320">
    <property type="entry name" value="SPHINGOMYELINASE FAMILY MEMBER"/>
    <property type="match status" value="1"/>
</dbReference>
<dbReference type="InterPro" id="IPR038772">
    <property type="entry name" value="Sph/SMPD2-like"/>
</dbReference>
<comment type="similarity">
    <text evidence="1">Belongs to the neutral sphingomyelinase family.</text>
</comment>
<dbReference type="Pfam" id="PF03372">
    <property type="entry name" value="Exo_endo_phos"/>
    <property type="match status" value="1"/>
</dbReference>
<dbReference type="GO" id="GO:0004767">
    <property type="term" value="F:sphingomyelin phosphodiesterase activity"/>
    <property type="evidence" value="ECO:0007669"/>
    <property type="project" value="InterPro"/>
</dbReference>
<evidence type="ECO:0000259" key="2">
    <source>
        <dbReference type="Pfam" id="PF03372"/>
    </source>
</evidence>
<accession>A0A9P6PTS7</accession>
<evidence type="ECO:0000313" key="4">
    <source>
        <dbReference type="Proteomes" id="UP000807716"/>
    </source>
</evidence>
<evidence type="ECO:0000256" key="1">
    <source>
        <dbReference type="ARBA" id="ARBA00006335"/>
    </source>
</evidence>
<dbReference type="Proteomes" id="UP000807716">
    <property type="component" value="Unassembled WGS sequence"/>
</dbReference>
<comment type="caution">
    <text evidence="3">The sequence shown here is derived from an EMBL/GenBank/DDBJ whole genome shotgun (WGS) entry which is preliminary data.</text>
</comment>
<sequence length="227" mass="25165">MAHVSLGGVETTLSILSYNVYMMPIPLFPTLGQNQRAKLIATSNFIQGHDVLIFQEVWDMGPRFAYVQLNRTGTPIHVIGTHLQSEDNLCAHPDGVATVQRAQLGELRTFIDQLNIPPTELVIAGGDFNINRGSAEYHILLSKLQADPPTSWSGAPFSWDADRNSLAVLTSPEESRLQYLDYILTFATHAKVASNVQKAINIQAPLIVDLNKEYHDYSEYDRGAGDE</sequence>
<keyword evidence="4" id="KW-1185">Reference proteome</keyword>
<dbReference type="SUPFAM" id="SSF56219">
    <property type="entry name" value="DNase I-like"/>
    <property type="match status" value="1"/>
</dbReference>
<dbReference type="AlphaFoldDB" id="A0A9P6PTS7"/>
<dbReference type="InterPro" id="IPR036691">
    <property type="entry name" value="Endo/exonu/phosph_ase_sf"/>
</dbReference>
<dbReference type="OrthoDB" id="40902at2759"/>
<dbReference type="PANTHER" id="PTHR16320:SF23">
    <property type="entry name" value="SPHINGOMYELINASE C 1"/>
    <property type="match status" value="1"/>
</dbReference>
<dbReference type="EMBL" id="JAAAJB010000548">
    <property type="protein sequence ID" value="KAG0253950.1"/>
    <property type="molecule type" value="Genomic_DNA"/>
</dbReference>
<proteinExistence type="inferred from homology"/>
<dbReference type="InterPro" id="IPR005135">
    <property type="entry name" value="Endo/exonuclease/phosphatase"/>
</dbReference>
<organism evidence="3 4">
    <name type="scientific">Actinomortierella ambigua</name>
    <dbReference type="NCBI Taxonomy" id="1343610"/>
    <lineage>
        <taxon>Eukaryota</taxon>
        <taxon>Fungi</taxon>
        <taxon>Fungi incertae sedis</taxon>
        <taxon>Mucoromycota</taxon>
        <taxon>Mortierellomycotina</taxon>
        <taxon>Mortierellomycetes</taxon>
        <taxon>Mortierellales</taxon>
        <taxon>Mortierellaceae</taxon>
        <taxon>Actinomortierella</taxon>
    </lineage>
</organism>
<feature type="domain" description="Endonuclease/exonuclease/phosphatase" evidence="2">
    <location>
        <begin position="16"/>
        <end position="190"/>
    </location>
</feature>
<gene>
    <name evidence="3" type="ORF">DFQ27_007116</name>
</gene>
<protein>
    <recommendedName>
        <fullName evidence="2">Endonuclease/exonuclease/phosphatase domain-containing protein</fullName>
    </recommendedName>
</protein>
<dbReference type="Gene3D" id="3.60.10.10">
    <property type="entry name" value="Endonuclease/exonuclease/phosphatase"/>
    <property type="match status" value="2"/>
</dbReference>
<reference evidence="3" key="1">
    <citation type="journal article" date="2020" name="Fungal Divers.">
        <title>Resolving the Mortierellaceae phylogeny through synthesis of multi-gene phylogenetics and phylogenomics.</title>
        <authorList>
            <person name="Vandepol N."/>
            <person name="Liber J."/>
            <person name="Desiro A."/>
            <person name="Na H."/>
            <person name="Kennedy M."/>
            <person name="Barry K."/>
            <person name="Grigoriev I.V."/>
            <person name="Miller A.N."/>
            <person name="O'Donnell K."/>
            <person name="Stajich J.E."/>
            <person name="Bonito G."/>
        </authorList>
    </citation>
    <scope>NUCLEOTIDE SEQUENCE</scope>
    <source>
        <strain evidence="3">BC1065</strain>
    </source>
</reference>
<evidence type="ECO:0000313" key="3">
    <source>
        <dbReference type="EMBL" id="KAG0253950.1"/>
    </source>
</evidence>
<name>A0A9P6PTS7_9FUNG</name>